<dbReference type="SUPFAM" id="SSF56349">
    <property type="entry name" value="DNA breaking-rejoining enzymes"/>
    <property type="match status" value="1"/>
</dbReference>
<comment type="subunit">
    <text evidence="9">Forms a cyclic heterotetrameric complex composed of two molecules of XerC and two molecules of XerD.</text>
</comment>
<feature type="active site" evidence="9">
    <location>
        <position position="292"/>
    </location>
</feature>
<dbReference type="PROSITE" id="PS51900">
    <property type="entry name" value="CB"/>
    <property type="match status" value="1"/>
</dbReference>
<feature type="active site" evidence="9">
    <location>
        <position position="170"/>
    </location>
</feature>
<dbReference type="InterPro" id="IPR004107">
    <property type="entry name" value="Integrase_SAM-like_N"/>
</dbReference>
<dbReference type="InterPro" id="IPR013762">
    <property type="entry name" value="Integrase-like_cat_sf"/>
</dbReference>
<evidence type="ECO:0000256" key="5">
    <source>
        <dbReference type="ARBA" id="ARBA00022908"/>
    </source>
</evidence>
<evidence type="ECO:0000313" key="13">
    <source>
        <dbReference type="Proteomes" id="UP001375370"/>
    </source>
</evidence>
<feature type="domain" description="Core-binding (CB)" evidence="11">
    <location>
        <begin position="5"/>
        <end position="100"/>
    </location>
</feature>
<reference evidence="12 13" key="1">
    <citation type="submission" date="2024-03" db="EMBL/GenBank/DDBJ databases">
        <title>A Dehalogenimonas Isolated from Estuarine Sediments Dihaloeliminates Chlorinated Alkanes.</title>
        <authorList>
            <person name="Yang Y."/>
            <person name="Wang H."/>
        </authorList>
    </citation>
    <scope>NUCLEOTIDE SEQUENCE [LARGE SCALE GENOMIC DNA]</scope>
    <source>
        <strain evidence="12 13">W</strain>
    </source>
</reference>
<dbReference type="InterPro" id="IPR011010">
    <property type="entry name" value="DNA_brk_join_enz"/>
</dbReference>
<feature type="active site" evidence="9">
    <location>
        <position position="266"/>
    </location>
</feature>
<dbReference type="RefSeq" id="WP_338737382.1">
    <property type="nucleotide sequence ID" value="NZ_CP146612.1"/>
</dbReference>
<dbReference type="InterPro" id="IPR044068">
    <property type="entry name" value="CB"/>
</dbReference>
<keyword evidence="4 9" id="KW-0159">Chromosome partition</keyword>
<dbReference type="Gene3D" id="1.10.443.10">
    <property type="entry name" value="Intergrase catalytic core"/>
    <property type="match status" value="1"/>
</dbReference>
<comment type="similarity">
    <text evidence="9">Belongs to the 'phage' integrase family. XerC subfamily.</text>
</comment>
<evidence type="ECO:0000259" key="10">
    <source>
        <dbReference type="PROSITE" id="PS51898"/>
    </source>
</evidence>
<evidence type="ECO:0000256" key="4">
    <source>
        <dbReference type="ARBA" id="ARBA00022829"/>
    </source>
</evidence>
<evidence type="ECO:0000259" key="11">
    <source>
        <dbReference type="PROSITE" id="PS51900"/>
    </source>
</evidence>
<keyword evidence="3 9" id="KW-0132">Cell division</keyword>
<feature type="domain" description="Tyr recombinase" evidence="10">
    <location>
        <begin position="130"/>
        <end position="314"/>
    </location>
</feature>
<dbReference type="PANTHER" id="PTHR30349:SF77">
    <property type="entry name" value="TYROSINE RECOMBINASE XERC"/>
    <property type="match status" value="1"/>
</dbReference>
<dbReference type="InterPro" id="IPR050090">
    <property type="entry name" value="Tyrosine_recombinase_XerCD"/>
</dbReference>
<evidence type="ECO:0000256" key="6">
    <source>
        <dbReference type="ARBA" id="ARBA00023125"/>
    </source>
</evidence>
<accession>A0ABZ2J2V0</accession>
<dbReference type="SUPFAM" id="SSF47823">
    <property type="entry name" value="lambda integrase-like, N-terminal domain"/>
    <property type="match status" value="1"/>
</dbReference>
<evidence type="ECO:0000256" key="2">
    <source>
        <dbReference type="ARBA" id="ARBA00022490"/>
    </source>
</evidence>
<evidence type="ECO:0000256" key="3">
    <source>
        <dbReference type="ARBA" id="ARBA00022618"/>
    </source>
</evidence>
<dbReference type="Proteomes" id="UP001375370">
    <property type="component" value="Chromosome"/>
</dbReference>
<dbReference type="InterPro" id="IPR002104">
    <property type="entry name" value="Integrase_catalytic"/>
</dbReference>
<feature type="active site" evidence="9">
    <location>
        <position position="269"/>
    </location>
</feature>
<keyword evidence="5 9" id="KW-0229">DNA integration</keyword>
<comment type="function">
    <text evidence="9">Site-specific tyrosine recombinase, which acts by catalyzing the cutting and rejoining of the recombining DNA molecules. The XerC-XerD complex is essential to convert dimers of the bacterial chromosome into monomers to permit their segregation at cell division. It also contributes to the segregational stability of plasmids.</text>
</comment>
<dbReference type="InterPro" id="IPR023009">
    <property type="entry name" value="Tyrosine_recombinase_XerC/XerD"/>
</dbReference>
<sequence>MTTTPLPENYIDEYVSHLQTELNLSPRTVRNYLNDIIGNYEHGKPKGFFQYLSSISVDFPTGVDKYVIRGYIAWLLEQGVAKNSVGRKLSAIRSLYRFLLREEMISESPMPVARKHGGRLSAFSIKLDKRLPSFLTEDEMQRLLEAPDPATPLGLRDRAIMELIYAAGLRVSELVSLQDNQIDLYSRELRVTGKGNKERLVLIGKPAVDAINRYIKSGRPLLMKDKKTDTALFVNYHGTRLTARWIQKQMLKYAKSAGIRQEVHPHLLRHSFATHMLDGGADLRVVQELLGHASLSTTQIYTHVSRSHARKVYLASHPLAKEEKT</sequence>
<dbReference type="HAMAP" id="MF_01808">
    <property type="entry name" value="Recomb_XerC_XerD"/>
    <property type="match status" value="1"/>
</dbReference>
<dbReference type="Pfam" id="PF02899">
    <property type="entry name" value="Phage_int_SAM_1"/>
    <property type="match status" value="1"/>
</dbReference>
<dbReference type="NCBIfam" id="NF040815">
    <property type="entry name" value="recomb_XerA_Arch"/>
    <property type="match status" value="1"/>
</dbReference>
<keyword evidence="7 9" id="KW-0233">DNA recombination</keyword>
<dbReference type="PROSITE" id="PS51898">
    <property type="entry name" value="TYR_RECOMBINASE"/>
    <property type="match status" value="1"/>
</dbReference>
<evidence type="ECO:0000256" key="8">
    <source>
        <dbReference type="ARBA" id="ARBA00023306"/>
    </source>
</evidence>
<gene>
    <name evidence="12" type="primary">xerA</name>
    <name evidence="9" type="synonym">xerC</name>
    <name evidence="12" type="ORF">V8247_08285</name>
</gene>
<name>A0ABZ2J2V0_9CHLR</name>
<proteinExistence type="inferred from homology"/>
<evidence type="ECO:0000256" key="1">
    <source>
        <dbReference type="ARBA" id="ARBA00004496"/>
    </source>
</evidence>
<protein>
    <recommendedName>
        <fullName evidence="9">Tyrosine recombinase XerC</fullName>
    </recommendedName>
</protein>
<keyword evidence="8 9" id="KW-0131">Cell cycle</keyword>
<keyword evidence="13" id="KW-1185">Reference proteome</keyword>
<keyword evidence="2 9" id="KW-0963">Cytoplasm</keyword>
<dbReference type="CDD" id="cd00798">
    <property type="entry name" value="INT_XerDC_C"/>
    <property type="match status" value="1"/>
</dbReference>
<keyword evidence="6 9" id="KW-0238">DNA-binding</keyword>
<feature type="active site" description="O-(3'-phospho-DNA)-tyrosine intermediate" evidence="9">
    <location>
        <position position="301"/>
    </location>
</feature>
<dbReference type="NCBIfam" id="NF001399">
    <property type="entry name" value="PRK00283.1"/>
    <property type="match status" value="1"/>
</dbReference>
<comment type="subcellular location">
    <subcellularLocation>
        <location evidence="1 9">Cytoplasm</location>
    </subcellularLocation>
</comment>
<evidence type="ECO:0000256" key="9">
    <source>
        <dbReference type="HAMAP-Rule" id="MF_01808"/>
    </source>
</evidence>
<dbReference type="Gene3D" id="1.10.150.130">
    <property type="match status" value="1"/>
</dbReference>
<dbReference type="PANTHER" id="PTHR30349">
    <property type="entry name" value="PHAGE INTEGRASE-RELATED"/>
    <property type="match status" value="1"/>
</dbReference>
<dbReference type="EMBL" id="CP146612">
    <property type="protein sequence ID" value="WWX25242.1"/>
    <property type="molecule type" value="Genomic_DNA"/>
</dbReference>
<organism evidence="12 13">
    <name type="scientific">Candidatus Dehalogenimonas loeffleri</name>
    <dbReference type="NCBI Taxonomy" id="3127115"/>
    <lineage>
        <taxon>Bacteria</taxon>
        <taxon>Bacillati</taxon>
        <taxon>Chloroflexota</taxon>
        <taxon>Dehalococcoidia</taxon>
        <taxon>Dehalococcoidales</taxon>
        <taxon>Dehalococcoidaceae</taxon>
        <taxon>Dehalogenimonas</taxon>
    </lineage>
</organism>
<evidence type="ECO:0000256" key="7">
    <source>
        <dbReference type="ARBA" id="ARBA00023172"/>
    </source>
</evidence>
<feature type="active site" evidence="9">
    <location>
        <position position="194"/>
    </location>
</feature>
<dbReference type="Pfam" id="PF00589">
    <property type="entry name" value="Phage_integrase"/>
    <property type="match status" value="1"/>
</dbReference>
<evidence type="ECO:0000313" key="12">
    <source>
        <dbReference type="EMBL" id="WWX25242.1"/>
    </source>
</evidence>
<dbReference type="InterPro" id="IPR010998">
    <property type="entry name" value="Integrase_recombinase_N"/>
</dbReference>